<dbReference type="NCBIfam" id="TIGR02135">
    <property type="entry name" value="phoU_full"/>
    <property type="match status" value="1"/>
</dbReference>
<dbReference type="Proteomes" id="UP001597560">
    <property type="component" value="Unassembled WGS sequence"/>
</dbReference>
<dbReference type="EMBL" id="JBHUPA010000016">
    <property type="protein sequence ID" value="MFD2964345.1"/>
    <property type="molecule type" value="Genomic_DNA"/>
</dbReference>
<feature type="domain" description="PhoU" evidence="3">
    <location>
        <begin position="121"/>
        <end position="205"/>
    </location>
</feature>
<dbReference type="InterPro" id="IPR026022">
    <property type="entry name" value="PhoU_dom"/>
</dbReference>
<keyword evidence="2" id="KW-0963">Cytoplasm</keyword>
<evidence type="ECO:0000256" key="1">
    <source>
        <dbReference type="ARBA" id="ARBA00008107"/>
    </source>
</evidence>
<dbReference type="InterPro" id="IPR028366">
    <property type="entry name" value="PhoU"/>
</dbReference>
<keyword evidence="5" id="KW-1185">Reference proteome</keyword>
<dbReference type="InterPro" id="IPR038078">
    <property type="entry name" value="PhoU-like_sf"/>
</dbReference>
<organism evidence="4 5">
    <name type="scientific">Olivibacter jilunii</name>
    <dbReference type="NCBI Taxonomy" id="985016"/>
    <lineage>
        <taxon>Bacteria</taxon>
        <taxon>Pseudomonadati</taxon>
        <taxon>Bacteroidota</taxon>
        <taxon>Sphingobacteriia</taxon>
        <taxon>Sphingobacteriales</taxon>
        <taxon>Sphingobacteriaceae</taxon>
        <taxon>Olivibacter</taxon>
    </lineage>
</organism>
<proteinExistence type="inferred from homology"/>
<dbReference type="RefSeq" id="WP_377612526.1">
    <property type="nucleotide sequence ID" value="NZ_JBHUPA010000016.1"/>
</dbReference>
<sequence length="218" mass="25473">MTHLETELQLLKTDTIEMWKLVISQLDKTLHSLKSFDKDFSREVVSNEKRVNSMELKIDRDCENIFALYNPVAVDLRFVLATLKINNNLERIGDISEGISKFIISEKEPFDKELLKITRFEEMFKAANQIVTDVLHAFEKEDTKLARSIFEKDEKLDEINAMANKNIAEFIHKHPQKTEQALNVLSIIRRLERVGDQSKNIAEEIIFYLEAKVLRHIK</sequence>
<comment type="subcellular location">
    <subcellularLocation>
        <location evidence="2">Cytoplasm</location>
    </subcellularLocation>
</comment>
<dbReference type="PIRSF" id="PIRSF003107">
    <property type="entry name" value="PhoU"/>
    <property type="match status" value="1"/>
</dbReference>
<evidence type="ECO:0000256" key="2">
    <source>
        <dbReference type="PIRNR" id="PIRNR003107"/>
    </source>
</evidence>
<protein>
    <recommendedName>
        <fullName evidence="2">Phosphate-specific transport system accessory protein PhoU</fullName>
    </recommendedName>
</protein>
<dbReference type="PANTHER" id="PTHR42930">
    <property type="entry name" value="PHOSPHATE-SPECIFIC TRANSPORT SYSTEM ACCESSORY PROTEIN PHOU"/>
    <property type="match status" value="1"/>
</dbReference>
<gene>
    <name evidence="4" type="primary">phoU</name>
    <name evidence="4" type="ORF">ACFS6J_21270</name>
</gene>
<evidence type="ECO:0000313" key="5">
    <source>
        <dbReference type="Proteomes" id="UP001597560"/>
    </source>
</evidence>
<evidence type="ECO:0000313" key="4">
    <source>
        <dbReference type="EMBL" id="MFD2964345.1"/>
    </source>
</evidence>
<comment type="similarity">
    <text evidence="1 2">Belongs to the PhoU family.</text>
</comment>
<evidence type="ECO:0000259" key="3">
    <source>
        <dbReference type="Pfam" id="PF01895"/>
    </source>
</evidence>
<keyword evidence="2" id="KW-0813">Transport</keyword>
<feature type="domain" description="PhoU" evidence="3">
    <location>
        <begin position="17"/>
        <end position="102"/>
    </location>
</feature>
<dbReference type="SUPFAM" id="SSF109755">
    <property type="entry name" value="PhoU-like"/>
    <property type="match status" value="1"/>
</dbReference>
<accession>A0ABW6B8W5</accession>
<name>A0ABW6B8W5_9SPHI</name>
<comment type="caution">
    <text evidence="4">The sequence shown here is derived from an EMBL/GenBank/DDBJ whole genome shotgun (WGS) entry which is preliminary data.</text>
</comment>
<reference evidence="5" key="1">
    <citation type="journal article" date="2019" name="Int. J. Syst. Evol. Microbiol.">
        <title>The Global Catalogue of Microorganisms (GCM) 10K type strain sequencing project: providing services to taxonomists for standard genome sequencing and annotation.</title>
        <authorList>
            <consortium name="The Broad Institute Genomics Platform"/>
            <consortium name="The Broad Institute Genome Sequencing Center for Infectious Disease"/>
            <person name="Wu L."/>
            <person name="Ma J."/>
        </authorList>
    </citation>
    <scope>NUCLEOTIDE SEQUENCE [LARGE SCALE GENOMIC DNA]</scope>
    <source>
        <strain evidence="5">KCTC 23098</strain>
    </source>
</reference>
<dbReference type="Gene3D" id="1.20.58.220">
    <property type="entry name" value="Phosphate transport system protein phou homolog 2, domain 2"/>
    <property type="match status" value="1"/>
</dbReference>
<comment type="function">
    <text evidence="2">Plays a role in the regulation of phosphate uptake.</text>
</comment>
<dbReference type="Pfam" id="PF01895">
    <property type="entry name" value="PhoU"/>
    <property type="match status" value="2"/>
</dbReference>
<keyword evidence="2" id="KW-0592">Phosphate transport</keyword>
<comment type="subunit">
    <text evidence="2">Homodimer.</text>
</comment>
<dbReference type="PANTHER" id="PTHR42930:SF3">
    <property type="entry name" value="PHOSPHATE-SPECIFIC TRANSPORT SYSTEM ACCESSORY PROTEIN PHOU"/>
    <property type="match status" value="1"/>
</dbReference>